<evidence type="ECO:0000256" key="8">
    <source>
        <dbReference type="ARBA" id="ARBA00022884"/>
    </source>
</evidence>
<dbReference type="Pfam" id="PF17919">
    <property type="entry name" value="RT_RNaseH_2"/>
    <property type="match status" value="1"/>
</dbReference>
<feature type="region of interest" description="Disordered" evidence="13">
    <location>
        <begin position="661"/>
        <end position="689"/>
    </location>
</feature>
<feature type="region of interest" description="Disordered" evidence="13">
    <location>
        <begin position="251"/>
        <end position="273"/>
    </location>
</feature>
<feature type="region of interest" description="Disordered" evidence="13">
    <location>
        <begin position="1403"/>
        <end position="1431"/>
    </location>
</feature>
<feature type="compositionally biased region" description="Polar residues" evidence="13">
    <location>
        <begin position="460"/>
        <end position="469"/>
    </location>
</feature>
<dbReference type="InterPro" id="IPR041577">
    <property type="entry name" value="RT_RNaseH_2"/>
</dbReference>
<keyword evidence="9" id="KW-0229">DNA integration</keyword>
<dbReference type="PANTHER" id="PTHR37984:SF5">
    <property type="entry name" value="PROTEIN NYNRIN-LIKE"/>
    <property type="match status" value="1"/>
</dbReference>
<dbReference type="PROSITE" id="PS50158">
    <property type="entry name" value="ZF_CCHC"/>
    <property type="match status" value="2"/>
</dbReference>
<feature type="region of interest" description="Disordered" evidence="13">
    <location>
        <begin position="1"/>
        <end position="174"/>
    </location>
</feature>
<dbReference type="InterPro" id="IPR000477">
    <property type="entry name" value="RT_dom"/>
</dbReference>
<dbReference type="InterPro" id="IPR050951">
    <property type="entry name" value="Retrovirus_Pol_polyprotein"/>
</dbReference>
<dbReference type="CDD" id="cd01647">
    <property type="entry name" value="RT_LTR"/>
    <property type="match status" value="1"/>
</dbReference>
<dbReference type="Gene3D" id="2.40.70.10">
    <property type="entry name" value="Acid Proteases"/>
    <property type="match status" value="1"/>
</dbReference>
<dbReference type="Pfam" id="PF00098">
    <property type="entry name" value="zf-CCHC"/>
    <property type="match status" value="2"/>
</dbReference>
<keyword evidence="10" id="KW-0238">DNA-binding</keyword>
<dbReference type="Pfam" id="PF19259">
    <property type="entry name" value="Ty3_capsid"/>
    <property type="match status" value="1"/>
</dbReference>
<keyword evidence="12" id="KW-0862">Zinc</keyword>
<dbReference type="PROSITE" id="PS50878">
    <property type="entry name" value="RT_POL"/>
    <property type="match status" value="1"/>
</dbReference>
<dbReference type="Gene3D" id="3.30.70.270">
    <property type="match status" value="2"/>
</dbReference>
<reference evidence="16" key="1">
    <citation type="journal article" date="2022" name="Int. J. Mol. Sci.">
        <title>Draft Genome of Tanacetum Coccineum: Genomic Comparison of Closely Related Tanacetum-Family Plants.</title>
        <authorList>
            <person name="Yamashiro T."/>
            <person name="Shiraishi A."/>
            <person name="Nakayama K."/>
            <person name="Satake H."/>
        </authorList>
    </citation>
    <scope>NUCLEOTIDE SEQUENCE</scope>
</reference>
<keyword evidence="11" id="KW-0511">Multifunctional enzyme</keyword>
<organism evidence="16 17">
    <name type="scientific">Tanacetum coccineum</name>
    <dbReference type="NCBI Taxonomy" id="301880"/>
    <lineage>
        <taxon>Eukaryota</taxon>
        <taxon>Viridiplantae</taxon>
        <taxon>Streptophyta</taxon>
        <taxon>Embryophyta</taxon>
        <taxon>Tracheophyta</taxon>
        <taxon>Spermatophyta</taxon>
        <taxon>Magnoliopsida</taxon>
        <taxon>eudicotyledons</taxon>
        <taxon>Gunneridae</taxon>
        <taxon>Pentapetalae</taxon>
        <taxon>asterids</taxon>
        <taxon>campanulids</taxon>
        <taxon>Asterales</taxon>
        <taxon>Asteraceae</taxon>
        <taxon>Asteroideae</taxon>
        <taxon>Anthemideae</taxon>
        <taxon>Anthemidinae</taxon>
        <taxon>Tanacetum</taxon>
    </lineage>
</organism>
<evidence type="ECO:0000256" key="10">
    <source>
        <dbReference type="ARBA" id="ARBA00023125"/>
    </source>
</evidence>
<sequence length="1577" mass="177741">MQPVAPPSPDYIPGPEDPQTPPVPQDEDEREPMFIQAHDPDYVPEPIYPEYIPLEDEHELPAEEQPLPPVDSPTAESPGYVTESDPEEDPEEYEDDETEDGPVDYPMDGGDDGDDDDGDSSRDDADDEDEDEDEEDEEEEEEHLAPADSAVVVPTDEPVSPPEGTEPVIPPPSTDITIGARIIVRPQASISLPPEAEVERLLAMTTPSPSPPILLSPPSTRERLARIASTQALIDAVTTVLPSPPLSPLPPSLYISPPVDRRDDIPESEQPSRKRLCLSTLGSRYEIGESSIARPTGDQGVDYWFVSTVDAEARRQGISAVGYGIRDTWVDLADAVREIAPMTVGEEIVWIVEEEAYASREAWAHLIGLSQATHQELQTHRDHVYAHETYLQAHQTQLQLHGTLIQIQHQEQMVETLRVMRDIRREMGDMQAELLILREQRRRARQPAPDARILDHQDTSGDADNGSHSSHGDNRRNVQIVRPCFYADFMKCQPLNFKGIEGVVGLNRWIKKIESVFNISGCAIENQVKFATYTLLGVALTWWNGQIRTLGPEAYAMTWEVLKKMMTDKYCPQGEIKKLEIELWNLKLKGNDVPAYTERFQELTLICTKFVANETEKVDKYISRLPDNIFWNVKSARPKTLDETIELANDLMDQKLRTYAERQSDNKRKADDSSRNNHGHQQQPFKRQNVAKVYNMGTGEKKPYGGSLPKCTKCHFHHNGPCTQKCHKCNKVGHFARDCRSTGNTNVANTQKGNGAAPKGNGCFECGAPGHFKRDCPKLKNKDGGNGNAQGWVYAVGNAEKRGNASGNPDSNVVTGTFLLNNHYASILFDTGADRSFISTAFSSLINIAPTPLENSYDVELADGKIVGINTIIRGCTLNFLDHPFNIDLMPIELGSFDVIIGMDWLRRCHAMIVCDEKLVRVPYGSETLTFRGNESSNGRESRLTVISCSKAQEYMAKGCQVFLAQISAKKEEDKSKGKQLKDVPIVRDFPEVFPEDLPVKNRYPLSRIDDLFDQLQGSSIYSKIDLRSGYHQLRVREQDIPKTAFRTRYGHYEFQVMPFGLTNAPAVFMDLMNRVCKPYLDKFVIVFIDDILIYSKDKKEHEEHLKAILELLKKEKLYAKFSKCEFWIPKVQFLGHVIDSRGIHVDPAKIESIKDWATPKTPTEIRQFLGLAGYYRRFIEGFSKIAKSMTKLTQKGIKFDWGEKEENAFQLIKQKLCSAPILALPEGSEDFVVYCDASHKGKANVVADALSRKERIKPLYVRALVMTIGLDLPKQILEAQIEALKPENLENEDVGGMIRKDVPKEKLEPRVDGTLCLNSRKFRETLVQFMEYVKKSIDERALHKREHDSRVNERQTHTTMEKVDTSKEFDASLVIIKSNGTESQVRRIHAADQGMMLNPHASVQNKDAKSHKTTKRYMPVEKSSASKKPERQILTGHRWVPTGKIFNSCTSKVESEPTHGSNVDIYHIHACKQTLGLSVGLVLYQMTFDHNRSELGIHDHINEPSSSKLVPKVFPLAVKIATSQQELELLFQHHIAMLKTTGINPMIQPEPEDLPKDNPKLEIAVLRWQSAPASEY</sequence>
<dbReference type="SUPFAM" id="SSF57756">
    <property type="entry name" value="Retrovirus zinc finger-like domains"/>
    <property type="match status" value="1"/>
</dbReference>
<feature type="compositionally biased region" description="Acidic residues" evidence="13">
    <location>
        <begin position="84"/>
        <end position="102"/>
    </location>
</feature>
<dbReference type="SUPFAM" id="SSF50630">
    <property type="entry name" value="Acid proteases"/>
    <property type="match status" value="1"/>
</dbReference>
<evidence type="ECO:0000256" key="13">
    <source>
        <dbReference type="SAM" id="MobiDB-lite"/>
    </source>
</evidence>
<feature type="compositionally biased region" description="Basic and acidic residues" evidence="13">
    <location>
        <begin position="661"/>
        <end position="675"/>
    </location>
</feature>
<dbReference type="SUPFAM" id="SSF56672">
    <property type="entry name" value="DNA/RNA polymerases"/>
    <property type="match status" value="1"/>
</dbReference>
<evidence type="ECO:0000256" key="6">
    <source>
        <dbReference type="ARBA" id="ARBA00022759"/>
    </source>
</evidence>
<evidence type="ECO:0000259" key="14">
    <source>
        <dbReference type="PROSITE" id="PS50158"/>
    </source>
</evidence>
<dbReference type="InterPro" id="IPR043502">
    <property type="entry name" value="DNA/RNA_pol_sf"/>
</dbReference>
<evidence type="ECO:0000256" key="3">
    <source>
        <dbReference type="ARBA" id="ARBA00022695"/>
    </source>
</evidence>
<dbReference type="InterPro" id="IPR045358">
    <property type="entry name" value="Ty3_capsid"/>
</dbReference>
<feature type="domain" description="CCHC-type" evidence="14">
    <location>
        <begin position="763"/>
        <end position="778"/>
    </location>
</feature>
<proteinExistence type="predicted"/>
<feature type="compositionally biased region" description="Acidic residues" evidence="13">
    <location>
        <begin position="109"/>
        <end position="142"/>
    </location>
</feature>
<comment type="caution">
    <text evidence="16">The sequence shown here is derived from an EMBL/GenBank/DDBJ whole genome shotgun (WGS) entry which is preliminary data.</text>
</comment>
<dbReference type="InterPro" id="IPR043128">
    <property type="entry name" value="Rev_trsase/Diguanyl_cyclase"/>
</dbReference>
<accession>A0ABQ5F4Y4</accession>
<dbReference type="SMART" id="SM00343">
    <property type="entry name" value="ZnF_C2HC"/>
    <property type="match status" value="2"/>
</dbReference>
<keyword evidence="16" id="KW-0695">RNA-directed DNA polymerase</keyword>
<evidence type="ECO:0000256" key="5">
    <source>
        <dbReference type="ARBA" id="ARBA00022750"/>
    </source>
</evidence>
<feature type="domain" description="CCHC-type" evidence="14">
    <location>
        <begin position="725"/>
        <end position="741"/>
    </location>
</feature>
<dbReference type="InterPro" id="IPR001969">
    <property type="entry name" value="Aspartic_peptidase_AS"/>
</dbReference>
<dbReference type="InterPro" id="IPR021109">
    <property type="entry name" value="Peptidase_aspartic_dom_sf"/>
</dbReference>
<evidence type="ECO:0000313" key="16">
    <source>
        <dbReference type="EMBL" id="GJT58396.1"/>
    </source>
</evidence>
<dbReference type="CDD" id="cd00303">
    <property type="entry name" value="retropepsin_like"/>
    <property type="match status" value="1"/>
</dbReference>
<reference evidence="16" key="2">
    <citation type="submission" date="2022-01" db="EMBL/GenBank/DDBJ databases">
        <authorList>
            <person name="Yamashiro T."/>
            <person name="Shiraishi A."/>
            <person name="Satake H."/>
            <person name="Nakayama K."/>
        </authorList>
    </citation>
    <scope>NUCLEOTIDE SEQUENCE</scope>
</reference>
<protein>
    <submittedName>
        <fullName evidence="16">Reverse transcriptase domain-containing protein</fullName>
    </submittedName>
</protein>
<keyword evidence="8" id="KW-0694">RNA-binding</keyword>
<dbReference type="InterPro" id="IPR001878">
    <property type="entry name" value="Znf_CCHC"/>
</dbReference>
<dbReference type="Gene3D" id="4.10.60.10">
    <property type="entry name" value="Zinc finger, CCHC-type"/>
    <property type="match status" value="2"/>
</dbReference>
<keyword evidence="3" id="KW-0548">Nucleotidyltransferase</keyword>
<feature type="domain" description="Reverse transcriptase" evidence="15">
    <location>
        <begin position="951"/>
        <end position="1139"/>
    </location>
</feature>
<evidence type="ECO:0000256" key="9">
    <source>
        <dbReference type="ARBA" id="ARBA00022908"/>
    </source>
</evidence>
<keyword evidence="12" id="KW-0479">Metal-binding</keyword>
<keyword evidence="2" id="KW-0808">Transferase</keyword>
<evidence type="ECO:0000256" key="12">
    <source>
        <dbReference type="PROSITE-ProRule" id="PRU00047"/>
    </source>
</evidence>
<dbReference type="Pfam" id="PF00078">
    <property type="entry name" value="RVT_1"/>
    <property type="match status" value="1"/>
</dbReference>
<dbReference type="GO" id="GO:0003964">
    <property type="term" value="F:RNA-directed DNA polymerase activity"/>
    <property type="evidence" value="ECO:0007669"/>
    <property type="project" value="UniProtKB-KW"/>
</dbReference>
<dbReference type="EMBL" id="BQNB010017016">
    <property type="protein sequence ID" value="GJT58396.1"/>
    <property type="molecule type" value="Genomic_DNA"/>
</dbReference>
<evidence type="ECO:0000259" key="15">
    <source>
        <dbReference type="PROSITE" id="PS50878"/>
    </source>
</evidence>
<feature type="region of interest" description="Disordered" evidence="13">
    <location>
        <begin position="443"/>
        <end position="474"/>
    </location>
</feature>
<dbReference type="PROSITE" id="PS00141">
    <property type="entry name" value="ASP_PROTEASE"/>
    <property type="match status" value="1"/>
</dbReference>
<keyword evidence="5" id="KW-0064">Aspartyl protease</keyword>
<keyword evidence="12" id="KW-0863">Zinc-finger</keyword>
<evidence type="ECO:0000313" key="17">
    <source>
        <dbReference type="Proteomes" id="UP001151760"/>
    </source>
</evidence>
<evidence type="ECO:0000256" key="1">
    <source>
        <dbReference type="ARBA" id="ARBA00022670"/>
    </source>
</evidence>
<evidence type="ECO:0000256" key="7">
    <source>
        <dbReference type="ARBA" id="ARBA00022842"/>
    </source>
</evidence>
<gene>
    <name evidence="16" type="ORF">Tco_1001929</name>
</gene>
<dbReference type="InterPro" id="IPR036875">
    <property type="entry name" value="Znf_CCHC_sf"/>
</dbReference>
<dbReference type="Gene3D" id="3.10.10.10">
    <property type="entry name" value="HIV Type 1 Reverse Transcriptase, subunit A, domain 1"/>
    <property type="match status" value="1"/>
</dbReference>
<dbReference type="Pfam" id="PF08284">
    <property type="entry name" value="RVP_2"/>
    <property type="match status" value="1"/>
</dbReference>
<name>A0ABQ5F4Y4_9ASTR</name>
<feature type="compositionally biased region" description="Pro residues" evidence="13">
    <location>
        <begin position="1"/>
        <end position="24"/>
    </location>
</feature>
<dbReference type="Proteomes" id="UP001151760">
    <property type="component" value="Unassembled WGS sequence"/>
</dbReference>
<keyword evidence="4" id="KW-0378">Hydrolase</keyword>
<evidence type="ECO:0000256" key="4">
    <source>
        <dbReference type="ARBA" id="ARBA00022722"/>
    </source>
</evidence>
<dbReference type="PANTHER" id="PTHR37984">
    <property type="entry name" value="PROTEIN CBG26694"/>
    <property type="match status" value="1"/>
</dbReference>
<keyword evidence="7" id="KW-0460">Magnesium</keyword>
<keyword evidence="1" id="KW-0645">Protease</keyword>
<keyword evidence="17" id="KW-1185">Reference proteome</keyword>
<keyword evidence="6" id="KW-0255">Endonuclease</keyword>
<evidence type="ECO:0000256" key="2">
    <source>
        <dbReference type="ARBA" id="ARBA00022679"/>
    </source>
</evidence>
<evidence type="ECO:0000256" key="11">
    <source>
        <dbReference type="ARBA" id="ARBA00023268"/>
    </source>
</evidence>
<keyword evidence="4" id="KW-0540">Nuclease</keyword>